<dbReference type="STRING" id="188932.AY601_2427"/>
<dbReference type="InterPro" id="IPR013097">
    <property type="entry name" value="Dabb"/>
</dbReference>
<evidence type="ECO:0000256" key="1">
    <source>
        <dbReference type="SAM" id="SignalP"/>
    </source>
</evidence>
<accession>A0A327T6N3</accession>
<feature type="signal peptide" evidence="1">
    <location>
        <begin position="1"/>
        <end position="30"/>
    </location>
</feature>
<dbReference type="InterPro" id="IPR011008">
    <property type="entry name" value="Dimeric_a/b-barrel"/>
</dbReference>
<dbReference type="Pfam" id="PF07876">
    <property type="entry name" value="Dabb"/>
    <property type="match status" value="1"/>
</dbReference>
<dbReference type="Proteomes" id="UP000249754">
    <property type="component" value="Unassembled WGS sequence"/>
</dbReference>
<comment type="caution">
    <text evidence="3">The sequence shown here is derived from an EMBL/GenBank/DDBJ whole genome shotgun (WGS) entry which is preliminary data.</text>
</comment>
<evidence type="ECO:0000313" key="4">
    <source>
        <dbReference type="Proteomes" id="UP000249754"/>
    </source>
</evidence>
<protein>
    <submittedName>
        <fullName evidence="3">Stress responsive alpha/beta barrel protein</fullName>
    </submittedName>
</protein>
<name>A0A327T6N3_9SPHI</name>
<keyword evidence="1" id="KW-0732">Signal</keyword>
<evidence type="ECO:0000313" key="3">
    <source>
        <dbReference type="EMBL" id="RAJ36979.1"/>
    </source>
</evidence>
<evidence type="ECO:0000259" key="2">
    <source>
        <dbReference type="PROSITE" id="PS51502"/>
    </source>
</evidence>
<reference evidence="3 4" key="1">
    <citation type="submission" date="2018-06" db="EMBL/GenBank/DDBJ databases">
        <title>Genomic Encyclopedia of Archaeal and Bacterial Type Strains, Phase II (KMG-II): from individual species to whole genera.</title>
        <authorList>
            <person name="Goeker M."/>
        </authorList>
    </citation>
    <scope>NUCLEOTIDE SEQUENCE [LARGE SCALE GENOMIC DNA]</scope>
    <source>
        <strain evidence="3 4">DSM 14825</strain>
    </source>
</reference>
<dbReference type="SMART" id="SM00886">
    <property type="entry name" value="Dabb"/>
    <property type="match status" value="1"/>
</dbReference>
<dbReference type="PROSITE" id="PS51502">
    <property type="entry name" value="S_R_A_B_BARREL"/>
    <property type="match status" value="1"/>
</dbReference>
<dbReference type="OrthoDB" id="7189263at2"/>
<gene>
    <name evidence="3" type="ORF">LY11_00054</name>
</gene>
<dbReference type="AlphaFoldDB" id="A0A327T6N3"/>
<feature type="chain" id="PRO_5016324165" evidence="1">
    <location>
        <begin position="31"/>
        <end position="142"/>
    </location>
</feature>
<proteinExistence type="predicted"/>
<dbReference type="PROSITE" id="PS51318">
    <property type="entry name" value="TAT"/>
    <property type="match status" value="1"/>
</dbReference>
<feature type="domain" description="Stress-response A/B barrel" evidence="2">
    <location>
        <begin position="43"/>
        <end position="139"/>
    </location>
</feature>
<dbReference type="Gene3D" id="3.30.70.100">
    <property type="match status" value="1"/>
</dbReference>
<dbReference type="EMBL" id="QLLR01000001">
    <property type="protein sequence ID" value="RAJ36979.1"/>
    <property type="molecule type" value="Genomic_DNA"/>
</dbReference>
<organism evidence="3 4">
    <name type="scientific">Pedobacter cryoconitis</name>
    <dbReference type="NCBI Taxonomy" id="188932"/>
    <lineage>
        <taxon>Bacteria</taxon>
        <taxon>Pseudomonadati</taxon>
        <taxon>Bacteroidota</taxon>
        <taxon>Sphingobacteriia</taxon>
        <taxon>Sphingobacteriales</taxon>
        <taxon>Sphingobacteriaceae</taxon>
        <taxon>Pedobacter</taxon>
    </lineage>
</organism>
<dbReference type="SUPFAM" id="SSF54909">
    <property type="entry name" value="Dimeric alpha+beta barrel"/>
    <property type="match status" value="1"/>
</dbReference>
<dbReference type="InterPro" id="IPR006311">
    <property type="entry name" value="TAT_signal"/>
</dbReference>
<sequence length="142" mass="15713">MNKPNRRKFIGTAAVLVAGTAAATAMPVLTANNEMKNKEELPVVHHVFFWLKNPASTADRDQLVAGVKTLSAIETVNKLKVGIVASTEKREVVDNSWAVSELIFFKDLAAQAVYQTHPIHLEFIKNCSHLWEKVIVYDAVDA</sequence>
<dbReference type="RefSeq" id="WP_111631739.1">
    <property type="nucleotide sequence ID" value="NZ_QLLR01000001.1"/>
</dbReference>